<gene>
    <name evidence="10" type="ORF">CQW23_04038</name>
</gene>
<evidence type="ECO:0000256" key="5">
    <source>
        <dbReference type="ARBA" id="ARBA00022927"/>
    </source>
</evidence>
<protein>
    <recommendedName>
        <fullName evidence="7">Gamma-soluble NSF attachment protein</fullName>
    </recommendedName>
    <alternativeName>
        <fullName evidence="8">N-ethylmaleimide-sensitive factor attachment protein gamma</fullName>
    </alternativeName>
</protein>
<reference evidence="11" key="2">
    <citation type="journal article" date="2017" name="J. Anim. Genet.">
        <title>Multiple reference genome sequences of hot pepper reveal the massive evolution of plant disease resistance genes by retroduplication.</title>
        <authorList>
            <person name="Kim S."/>
            <person name="Park J."/>
            <person name="Yeom S.-I."/>
            <person name="Kim Y.-M."/>
            <person name="Seo E."/>
            <person name="Kim K.-T."/>
            <person name="Kim M.-S."/>
            <person name="Lee J.M."/>
            <person name="Cheong K."/>
            <person name="Shin H.-S."/>
            <person name="Kim S.-B."/>
            <person name="Han K."/>
            <person name="Lee J."/>
            <person name="Park M."/>
            <person name="Lee H.-A."/>
            <person name="Lee H.-Y."/>
            <person name="Lee Y."/>
            <person name="Oh S."/>
            <person name="Lee J.H."/>
            <person name="Choi E."/>
            <person name="Choi E."/>
            <person name="Lee S.E."/>
            <person name="Jeon J."/>
            <person name="Kim H."/>
            <person name="Choi G."/>
            <person name="Song H."/>
            <person name="Lee J."/>
            <person name="Lee S.-C."/>
            <person name="Kwon J.-K."/>
            <person name="Lee H.-Y."/>
            <person name="Koo N."/>
            <person name="Hong Y."/>
            <person name="Kim R.W."/>
            <person name="Kang W.-H."/>
            <person name="Huh J.H."/>
            <person name="Kang B.-C."/>
            <person name="Yang T.-J."/>
            <person name="Lee Y.-H."/>
            <person name="Bennetzen J.L."/>
            <person name="Choi D."/>
        </authorList>
    </citation>
    <scope>NUCLEOTIDE SEQUENCE [LARGE SCALE GENOMIC DNA]</scope>
    <source>
        <strain evidence="11">cv. PBC81</strain>
    </source>
</reference>
<keyword evidence="3" id="KW-0813">Transport</keyword>
<dbReference type="SUPFAM" id="SSF56219">
    <property type="entry name" value="DNase I-like"/>
    <property type="match status" value="1"/>
</dbReference>
<comment type="subcellular location">
    <subcellularLocation>
        <location evidence="1">Membrane</location>
        <topology evidence="1">Peripheral membrane protein</topology>
    </subcellularLocation>
</comment>
<evidence type="ECO:0000256" key="6">
    <source>
        <dbReference type="ARBA" id="ARBA00023136"/>
    </source>
</evidence>
<organism evidence="10 11">
    <name type="scientific">Capsicum baccatum</name>
    <name type="common">Peruvian pepper</name>
    <dbReference type="NCBI Taxonomy" id="33114"/>
    <lineage>
        <taxon>Eukaryota</taxon>
        <taxon>Viridiplantae</taxon>
        <taxon>Streptophyta</taxon>
        <taxon>Embryophyta</taxon>
        <taxon>Tracheophyta</taxon>
        <taxon>Spermatophyta</taxon>
        <taxon>Magnoliopsida</taxon>
        <taxon>eudicotyledons</taxon>
        <taxon>Gunneridae</taxon>
        <taxon>Pentapetalae</taxon>
        <taxon>asterids</taxon>
        <taxon>lamiids</taxon>
        <taxon>Solanales</taxon>
        <taxon>Solanaceae</taxon>
        <taxon>Solanoideae</taxon>
        <taxon>Capsiceae</taxon>
        <taxon>Capsicum</taxon>
    </lineage>
</organism>
<evidence type="ECO:0000256" key="2">
    <source>
        <dbReference type="ARBA" id="ARBA00010050"/>
    </source>
</evidence>
<evidence type="ECO:0000256" key="3">
    <source>
        <dbReference type="ARBA" id="ARBA00022448"/>
    </source>
</evidence>
<keyword evidence="5" id="KW-0653">Protein transport</keyword>
<keyword evidence="11" id="KW-1185">Reference proteome</keyword>
<dbReference type="EMBL" id="MLFT02000002">
    <property type="protein sequence ID" value="PHT55552.1"/>
    <property type="molecule type" value="Genomic_DNA"/>
</dbReference>
<dbReference type="GO" id="GO:0016192">
    <property type="term" value="P:vesicle-mediated transport"/>
    <property type="evidence" value="ECO:0007669"/>
    <property type="project" value="UniProtKB-KW"/>
</dbReference>
<keyword evidence="4" id="KW-0931">ER-Golgi transport</keyword>
<dbReference type="FunFam" id="1.25.40.10:FF:000323">
    <property type="entry name" value="Gamma-soluble NSF attachment protein"/>
    <property type="match status" value="1"/>
</dbReference>
<evidence type="ECO:0000256" key="4">
    <source>
        <dbReference type="ARBA" id="ARBA00022892"/>
    </source>
</evidence>
<name>A0A2G2XDH0_CAPBA</name>
<dbReference type="Gene3D" id="3.60.10.10">
    <property type="entry name" value="Endonuclease/exonuclease/phosphatase"/>
    <property type="match status" value="1"/>
</dbReference>
<dbReference type="OrthoDB" id="9984275at2759"/>
<dbReference type="GO" id="GO:0019905">
    <property type="term" value="F:syntaxin binding"/>
    <property type="evidence" value="ECO:0007669"/>
    <property type="project" value="TreeGrafter"/>
</dbReference>
<dbReference type="Gene3D" id="1.25.40.10">
    <property type="entry name" value="Tetratricopeptide repeat domain"/>
    <property type="match status" value="1"/>
</dbReference>
<dbReference type="Pfam" id="PF14938">
    <property type="entry name" value="SNAP"/>
    <property type="match status" value="1"/>
</dbReference>
<dbReference type="GO" id="GO:0006886">
    <property type="term" value="P:intracellular protein transport"/>
    <property type="evidence" value="ECO:0007669"/>
    <property type="project" value="InterPro"/>
</dbReference>
<feature type="region of interest" description="Disordered" evidence="9">
    <location>
        <begin position="32"/>
        <end position="92"/>
    </location>
</feature>
<feature type="compositionally biased region" description="Polar residues" evidence="9">
    <location>
        <begin position="63"/>
        <end position="73"/>
    </location>
</feature>
<dbReference type="InterPro" id="IPR000744">
    <property type="entry name" value="NSF_attach"/>
</dbReference>
<evidence type="ECO:0000256" key="7">
    <source>
        <dbReference type="ARBA" id="ARBA00040047"/>
    </source>
</evidence>
<dbReference type="Gene3D" id="6.10.250.860">
    <property type="match status" value="1"/>
</dbReference>
<comment type="caution">
    <text evidence="10">The sequence shown here is derived from an EMBL/GenBank/DDBJ whole genome shotgun (WGS) entry which is preliminary data.</text>
</comment>
<dbReference type="PANTHER" id="PTHR13768:SF2">
    <property type="entry name" value="GAMMA-SOLUBLE NSF ATTACHMENT PROTEIN"/>
    <property type="match status" value="1"/>
</dbReference>
<evidence type="ECO:0000256" key="8">
    <source>
        <dbReference type="ARBA" id="ARBA00042485"/>
    </source>
</evidence>
<dbReference type="GO" id="GO:0005774">
    <property type="term" value="C:vacuolar membrane"/>
    <property type="evidence" value="ECO:0007669"/>
    <property type="project" value="TreeGrafter"/>
</dbReference>
<dbReference type="GO" id="GO:0005483">
    <property type="term" value="F:soluble NSF attachment protein activity"/>
    <property type="evidence" value="ECO:0007669"/>
    <property type="project" value="TreeGrafter"/>
</dbReference>
<accession>A0A2G2XDH0</accession>
<evidence type="ECO:0000313" key="10">
    <source>
        <dbReference type="EMBL" id="PHT55552.1"/>
    </source>
</evidence>
<evidence type="ECO:0000256" key="1">
    <source>
        <dbReference type="ARBA" id="ARBA00004170"/>
    </source>
</evidence>
<dbReference type="PANTHER" id="PTHR13768">
    <property type="entry name" value="SOLUBLE NSF ATTACHMENT PROTEIN SNAP"/>
    <property type="match status" value="1"/>
</dbReference>
<evidence type="ECO:0000313" key="11">
    <source>
        <dbReference type="Proteomes" id="UP000224567"/>
    </source>
</evidence>
<dbReference type="InterPro" id="IPR011990">
    <property type="entry name" value="TPR-like_helical_dom_sf"/>
</dbReference>
<dbReference type="Proteomes" id="UP000224567">
    <property type="component" value="Unassembled WGS sequence"/>
</dbReference>
<sequence length="894" mass="100656">MGVWECRGDVDSMWDRAARCISENASEALGVSSGRAGHHRGDWWWNEEGSGRRTPAKRRTGDVRTNSPLTDPTVSSPPPYAGGPAPVRSNRFLRGHPKVPRFLSVQYRLGLQWHTGEAPTIIPRGLAGHHRGDWWWNEEVEANKGAYAKLVESKDEEEKRVNRKEYKLARREAKSAVTAAKTAAFESLYAGLQGKGGEKKLFRLAKARERKGRDLDQVRCIKGEDGRVLMEDGHIKSRWQSYFHRLLNDEGDRAIVLGELEHSEEGRDFGYCRRFKVEEVREAVRRMRRAVKRINDRLMTIKLIIRGFTLNVCSAYALQVGSEGEEKMRFWEALEEVVRGVLSSEKIVVAGDFNGHIGALPGGFGDVHGGFGFGERNEEGATLLEFARRGRGRPKKYWGEVIRRDMEQLQLTEDMTLDRKDYKVHRDEIHSKLVQIMRERLLVHLRGLPQIVESWNRPEDSDTQPSQFARSITKEVGLLQRVLSRTLHELDVQAIFSAINIVFVDKVNLTPVNGRSIRQWLSIKSKKSSIALVTTLHPSLSLGTLWQVVIFFHSQISEAFLHLDISSPQAKKRCTVFLPDGGVITTVLRGESITIICNCHTQFLISQMLETSLWTKLSFTRWSADWKSATGLYEQAANGFRVAKSYEKAKEAFEKASKGQEMLSSPWDAAKHMESAATMTKELGNWKEVADLYRRASELYNECGRAQPASDALAKGARALEDGAPDVAVQLYTEACAILEEDGKEQMAFDLYRDAARVYLKLEKYEDAAGIQISLALAADKSNAPHSQCKAYLSSIIVYLYAHDFKQAEKCYNDCCQVEVFLNSDQGRCAGKLLSAYAEGDVEDIKRVAQSSTVSNLDHAIIKIARKLPTGDVSALKKEAMKDDEDPLDEDDLT</sequence>
<keyword evidence="6" id="KW-0472">Membrane</keyword>
<dbReference type="AlphaFoldDB" id="A0A2G2XDH0"/>
<proteinExistence type="inferred from homology"/>
<evidence type="ECO:0000256" key="9">
    <source>
        <dbReference type="SAM" id="MobiDB-lite"/>
    </source>
</evidence>
<dbReference type="STRING" id="33114.A0A2G2XDH0"/>
<dbReference type="SUPFAM" id="SSF48452">
    <property type="entry name" value="TPR-like"/>
    <property type="match status" value="1"/>
</dbReference>
<dbReference type="CDD" id="cd15832">
    <property type="entry name" value="SNAP"/>
    <property type="match status" value="1"/>
</dbReference>
<comment type="similarity">
    <text evidence="2">Belongs to the SNAP family.</text>
</comment>
<dbReference type="GO" id="GO:0031201">
    <property type="term" value="C:SNARE complex"/>
    <property type="evidence" value="ECO:0007669"/>
    <property type="project" value="TreeGrafter"/>
</dbReference>
<dbReference type="InterPro" id="IPR036691">
    <property type="entry name" value="Endo/exonu/phosph_ase_sf"/>
</dbReference>
<reference evidence="10 11" key="1">
    <citation type="journal article" date="2017" name="Genome Biol.">
        <title>New reference genome sequences of hot pepper reveal the massive evolution of plant disease-resistance genes by retroduplication.</title>
        <authorList>
            <person name="Kim S."/>
            <person name="Park J."/>
            <person name="Yeom S.I."/>
            <person name="Kim Y.M."/>
            <person name="Seo E."/>
            <person name="Kim K.T."/>
            <person name="Kim M.S."/>
            <person name="Lee J.M."/>
            <person name="Cheong K."/>
            <person name="Shin H.S."/>
            <person name="Kim S.B."/>
            <person name="Han K."/>
            <person name="Lee J."/>
            <person name="Park M."/>
            <person name="Lee H.A."/>
            <person name="Lee H.Y."/>
            <person name="Lee Y."/>
            <person name="Oh S."/>
            <person name="Lee J.H."/>
            <person name="Choi E."/>
            <person name="Choi E."/>
            <person name="Lee S.E."/>
            <person name="Jeon J."/>
            <person name="Kim H."/>
            <person name="Choi G."/>
            <person name="Song H."/>
            <person name="Lee J."/>
            <person name="Lee S.C."/>
            <person name="Kwon J.K."/>
            <person name="Lee H.Y."/>
            <person name="Koo N."/>
            <person name="Hong Y."/>
            <person name="Kim R.W."/>
            <person name="Kang W.H."/>
            <person name="Huh J.H."/>
            <person name="Kang B.C."/>
            <person name="Yang T.J."/>
            <person name="Lee Y.H."/>
            <person name="Bennetzen J.L."/>
            <person name="Choi D."/>
        </authorList>
    </citation>
    <scope>NUCLEOTIDE SEQUENCE [LARGE SCALE GENOMIC DNA]</scope>
    <source>
        <strain evidence="11">cv. PBC81</strain>
    </source>
</reference>